<accession>A0A0E9SPL3</accession>
<organism evidence="1">
    <name type="scientific">Anguilla anguilla</name>
    <name type="common">European freshwater eel</name>
    <name type="synonym">Muraena anguilla</name>
    <dbReference type="NCBI Taxonomy" id="7936"/>
    <lineage>
        <taxon>Eukaryota</taxon>
        <taxon>Metazoa</taxon>
        <taxon>Chordata</taxon>
        <taxon>Craniata</taxon>
        <taxon>Vertebrata</taxon>
        <taxon>Euteleostomi</taxon>
        <taxon>Actinopterygii</taxon>
        <taxon>Neopterygii</taxon>
        <taxon>Teleostei</taxon>
        <taxon>Anguilliformes</taxon>
        <taxon>Anguillidae</taxon>
        <taxon>Anguilla</taxon>
    </lineage>
</organism>
<proteinExistence type="predicted"/>
<dbReference type="EMBL" id="GBXM01065298">
    <property type="protein sequence ID" value="JAH43279.1"/>
    <property type="molecule type" value="Transcribed_RNA"/>
</dbReference>
<dbReference type="AlphaFoldDB" id="A0A0E9SPL3"/>
<evidence type="ECO:0000313" key="1">
    <source>
        <dbReference type="EMBL" id="JAH43279.1"/>
    </source>
</evidence>
<sequence length="25" mass="3003">MLAFKTHSHIRESIYQTIEWRTASP</sequence>
<protein>
    <submittedName>
        <fullName evidence="1">Uncharacterized protein</fullName>
    </submittedName>
</protein>
<name>A0A0E9SPL3_ANGAN</name>
<reference evidence="1" key="2">
    <citation type="journal article" date="2015" name="Fish Shellfish Immunol.">
        <title>Early steps in the European eel (Anguilla anguilla)-Vibrio vulnificus interaction in the gills: Role of the RtxA13 toxin.</title>
        <authorList>
            <person name="Callol A."/>
            <person name="Pajuelo D."/>
            <person name="Ebbesson L."/>
            <person name="Teles M."/>
            <person name="MacKenzie S."/>
            <person name="Amaro C."/>
        </authorList>
    </citation>
    <scope>NUCLEOTIDE SEQUENCE</scope>
</reference>
<reference evidence="1" key="1">
    <citation type="submission" date="2014-11" db="EMBL/GenBank/DDBJ databases">
        <authorList>
            <person name="Amaro Gonzalez C."/>
        </authorList>
    </citation>
    <scope>NUCLEOTIDE SEQUENCE</scope>
</reference>